<organism evidence="7 8">
    <name type="scientific">Nyssa sinensis</name>
    <dbReference type="NCBI Taxonomy" id="561372"/>
    <lineage>
        <taxon>Eukaryota</taxon>
        <taxon>Viridiplantae</taxon>
        <taxon>Streptophyta</taxon>
        <taxon>Embryophyta</taxon>
        <taxon>Tracheophyta</taxon>
        <taxon>Spermatophyta</taxon>
        <taxon>Magnoliopsida</taxon>
        <taxon>eudicotyledons</taxon>
        <taxon>Gunneridae</taxon>
        <taxon>Pentapetalae</taxon>
        <taxon>asterids</taxon>
        <taxon>Cornales</taxon>
        <taxon>Nyssaceae</taxon>
        <taxon>Nyssa</taxon>
    </lineage>
</organism>
<dbReference type="InterPro" id="IPR011598">
    <property type="entry name" value="bHLH_dom"/>
</dbReference>
<dbReference type="PANTHER" id="PTHR16223">
    <property type="entry name" value="TRANSCRIPTION FACTOR BHLH83-RELATED"/>
    <property type="match status" value="1"/>
</dbReference>
<sequence length="327" mass="36588">MYQKVFHLSHSGEFQLPGMQNAILPSVSSQLCSYGNNDAISDIPLQMDSNSKVNAYSNSFCMDSKELYNDHNHDQFEVEGFAFPSQSPIDYQSGPSSSPVTIERLDYPFLGQGYLTTTTTYDNISQQSLYLSKTVSVPQFQADIQSVQSARKRPIEISNLIPEVGFNNLASSKPALNEWTTNKKKVVCLQEQWHGKEELIKAQREGGPAGRRSQKLSDRITALQKLVSPYGKTDTASVLHEASISIKVLQDQIQNLFQVMSTSHNSTKPLHSQRTGEKQLDLRSRGLCLVPISSTQKLTKEGPLDHHQAPMRKTFTQKLAIPKSLHY</sequence>
<dbReference type="GO" id="GO:0000981">
    <property type="term" value="F:DNA-binding transcription factor activity, RNA polymerase II-specific"/>
    <property type="evidence" value="ECO:0007669"/>
    <property type="project" value="TreeGrafter"/>
</dbReference>
<dbReference type="GO" id="GO:0046983">
    <property type="term" value="F:protein dimerization activity"/>
    <property type="evidence" value="ECO:0007669"/>
    <property type="project" value="InterPro"/>
</dbReference>
<evidence type="ECO:0000313" key="8">
    <source>
        <dbReference type="Proteomes" id="UP000325577"/>
    </source>
</evidence>
<evidence type="ECO:0000256" key="5">
    <source>
        <dbReference type="ARBA" id="ARBA00023242"/>
    </source>
</evidence>
<reference evidence="7 8" key="1">
    <citation type="submission" date="2019-09" db="EMBL/GenBank/DDBJ databases">
        <title>A chromosome-level genome assembly of the Chinese tupelo Nyssa sinensis.</title>
        <authorList>
            <person name="Yang X."/>
            <person name="Kang M."/>
            <person name="Yang Y."/>
            <person name="Xiong H."/>
            <person name="Wang M."/>
            <person name="Zhang Z."/>
            <person name="Wang Z."/>
            <person name="Wu H."/>
            <person name="Ma T."/>
            <person name="Liu J."/>
            <person name="Xi Z."/>
        </authorList>
    </citation>
    <scope>NUCLEOTIDE SEQUENCE [LARGE SCALE GENOMIC DNA]</scope>
    <source>
        <strain evidence="7">J267</strain>
        <tissue evidence="7">Leaf</tissue>
    </source>
</reference>
<keyword evidence="5" id="KW-0539">Nucleus</keyword>
<comment type="subcellular location">
    <subcellularLocation>
        <location evidence="1">Nucleus</location>
    </subcellularLocation>
</comment>
<evidence type="ECO:0000256" key="2">
    <source>
        <dbReference type="ARBA" id="ARBA00023015"/>
    </source>
</evidence>
<accession>A0A5J5BC36</accession>
<proteinExistence type="predicted"/>
<dbReference type="InterPro" id="IPR045843">
    <property type="entry name" value="IND-like"/>
</dbReference>
<dbReference type="AlphaFoldDB" id="A0A5J5BC36"/>
<gene>
    <name evidence="7" type="ORF">F0562_026124</name>
</gene>
<evidence type="ECO:0000256" key="4">
    <source>
        <dbReference type="ARBA" id="ARBA00023163"/>
    </source>
</evidence>
<evidence type="ECO:0000256" key="3">
    <source>
        <dbReference type="ARBA" id="ARBA00023125"/>
    </source>
</evidence>
<protein>
    <recommendedName>
        <fullName evidence="6">BHLH domain-containing protein</fullName>
    </recommendedName>
</protein>
<dbReference type="PROSITE" id="PS50888">
    <property type="entry name" value="BHLH"/>
    <property type="match status" value="1"/>
</dbReference>
<feature type="domain" description="BHLH" evidence="6">
    <location>
        <begin position="200"/>
        <end position="249"/>
    </location>
</feature>
<dbReference type="SUPFAM" id="SSF47459">
    <property type="entry name" value="HLH, helix-loop-helix DNA-binding domain"/>
    <property type="match status" value="1"/>
</dbReference>
<evidence type="ECO:0000256" key="1">
    <source>
        <dbReference type="ARBA" id="ARBA00004123"/>
    </source>
</evidence>
<keyword evidence="8" id="KW-1185">Reference proteome</keyword>
<dbReference type="GO" id="GO:0000978">
    <property type="term" value="F:RNA polymerase II cis-regulatory region sequence-specific DNA binding"/>
    <property type="evidence" value="ECO:0007669"/>
    <property type="project" value="TreeGrafter"/>
</dbReference>
<dbReference type="InterPro" id="IPR045239">
    <property type="entry name" value="bHLH95_bHLH"/>
</dbReference>
<name>A0A5J5BC36_9ASTE</name>
<keyword evidence="4" id="KW-0804">Transcription</keyword>
<dbReference type="PANTHER" id="PTHR16223:SF138">
    <property type="entry name" value="TRANSCRIPTION FACTOR BHLH103-LIKE"/>
    <property type="match status" value="1"/>
</dbReference>
<dbReference type="CDD" id="cd11393">
    <property type="entry name" value="bHLH_AtbHLH_like"/>
    <property type="match status" value="1"/>
</dbReference>
<evidence type="ECO:0000313" key="7">
    <source>
        <dbReference type="EMBL" id="KAA8539432.1"/>
    </source>
</evidence>
<dbReference type="EMBL" id="CM018037">
    <property type="protein sequence ID" value="KAA8539432.1"/>
    <property type="molecule type" value="Genomic_DNA"/>
</dbReference>
<keyword evidence="3" id="KW-0238">DNA-binding</keyword>
<dbReference type="OrthoDB" id="1870356at2759"/>
<keyword evidence="2" id="KW-0805">Transcription regulation</keyword>
<dbReference type="InterPro" id="IPR036638">
    <property type="entry name" value="HLH_DNA-bd_sf"/>
</dbReference>
<dbReference type="Proteomes" id="UP000325577">
    <property type="component" value="Linkage Group LG14"/>
</dbReference>
<evidence type="ECO:0000259" key="6">
    <source>
        <dbReference type="PROSITE" id="PS50888"/>
    </source>
</evidence>
<dbReference type="GO" id="GO:0005634">
    <property type="term" value="C:nucleus"/>
    <property type="evidence" value="ECO:0007669"/>
    <property type="project" value="UniProtKB-SubCell"/>
</dbReference>